<feature type="signal peptide" evidence="3">
    <location>
        <begin position="1"/>
        <end position="19"/>
    </location>
</feature>
<dbReference type="EMBL" id="QEAS01000018">
    <property type="protein sequence ID" value="PWG79000.1"/>
    <property type="molecule type" value="Genomic_DNA"/>
</dbReference>
<dbReference type="Pfam" id="PF13472">
    <property type="entry name" value="Lipase_GDSL_2"/>
    <property type="match status" value="1"/>
</dbReference>
<evidence type="ECO:0000313" key="7">
    <source>
        <dbReference type="Proteomes" id="UP000245647"/>
    </source>
</evidence>
<comment type="caution">
    <text evidence="6">The sequence shown here is derived from an EMBL/GenBank/DDBJ whole genome shotgun (WGS) entry which is preliminary data.</text>
</comment>
<dbReference type="Proteomes" id="UP000245647">
    <property type="component" value="Unassembled WGS sequence"/>
</dbReference>
<evidence type="ECO:0000256" key="1">
    <source>
        <dbReference type="ARBA" id="ARBA00008668"/>
    </source>
</evidence>
<dbReference type="SUPFAM" id="SSF52266">
    <property type="entry name" value="SGNH hydrolase"/>
    <property type="match status" value="1"/>
</dbReference>
<dbReference type="RefSeq" id="WP_109417443.1">
    <property type="nucleotide sequence ID" value="NZ_QEAS01000018.1"/>
</dbReference>
<feature type="chain" id="PRO_5015775721" evidence="3">
    <location>
        <begin position="20"/>
        <end position="442"/>
    </location>
</feature>
<dbReference type="InterPro" id="IPR049033">
    <property type="entry name" value="AGA-YXIM_GBD"/>
</dbReference>
<dbReference type="Gene3D" id="2.60.120.430">
    <property type="entry name" value="Galactose-binding lectin"/>
    <property type="match status" value="1"/>
</dbReference>
<dbReference type="InterPro" id="IPR036514">
    <property type="entry name" value="SGNH_hydro_sf"/>
</dbReference>
<dbReference type="InterPro" id="IPR013830">
    <property type="entry name" value="SGNH_hydro"/>
</dbReference>
<evidence type="ECO:0000313" key="6">
    <source>
        <dbReference type="EMBL" id="PWG79000.1"/>
    </source>
</evidence>
<dbReference type="InterPro" id="IPR037459">
    <property type="entry name" value="RhgT-like"/>
</dbReference>
<feature type="domain" description="SGNH hydrolase-type esterase" evidence="4">
    <location>
        <begin position="196"/>
        <end position="348"/>
    </location>
</feature>
<gene>
    <name evidence="6" type="ORF">DDR33_19335</name>
</gene>
<dbReference type="OrthoDB" id="9807041at2"/>
<dbReference type="Gene3D" id="3.40.50.1110">
    <property type="entry name" value="SGNH hydrolase"/>
    <property type="match status" value="1"/>
</dbReference>
<organism evidence="6 7">
    <name type="scientific">Pararcticibacter amylolyticus</name>
    <dbReference type="NCBI Taxonomy" id="2173175"/>
    <lineage>
        <taxon>Bacteria</taxon>
        <taxon>Pseudomonadati</taxon>
        <taxon>Bacteroidota</taxon>
        <taxon>Sphingobacteriia</taxon>
        <taxon>Sphingobacteriales</taxon>
        <taxon>Sphingobacteriaceae</taxon>
        <taxon>Pararcticibacter</taxon>
    </lineage>
</organism>
<keyword evidence="7" id="KW-1185">Reference proteome</keyword>
<dbReference type="AlphaFoldDB" id="A0A2U2PCB2"/>
<proteinExistence type="inferred from homology"/>
<name>A0A2U2PCB2_9SPHI</name>
<reference evidence="6 7" key="1">
    <citation type="submission" date="2018-04" db="EMBL/GenBank/DDBJ databases">
        <title>Pedobacter chongqingensis sp. nov., isolated from a rottenly hemp rope.</title>
        <authorList>
            <person name="Cai Y."/>
        </authorList>
    </citation>
    <scope>NUCLEOTIDE SEQUENCE [LARGE SCALE GENOMIC DNA]</scope>
    <source>
        <strain evidence="6 7">FJ4-8</strain>
    </source>
</reference>
<accession>A0A2U2PCB2</accession>
<dbReference type="Pfam" id="PF21254">
    <property type="entry name" value="AGA-YXIM_GBD"/>
    <property type="match status" value="1"/>
</dbReference>
<comment type="similarity">
    <text evidence="1">Belongs to the 'GDSL' lipolytic enzyme family.</text>
</comment>
<dbReference type="InterPro" id="IPR008979">
    <property type="entry name" value="Galactose-bd-like_sf"/>
</dbReference>
<feature type="domain" description="Beta-agarase/YXIM esterase-like galactose-binding" evidence="5">
    <location>
        <begin position="24"/>
        <end position="121"/>
    </location>
</feature>
<evidence type="ECO:0000256" key="3">
    <source>
        <dbReference type="SAM" id="SignalP"/>
    </source>
</evidence>
<evidence type="ECO:0000259" key="5">
    <source>
        <dbReference type="Pfam" id="PF21254"/>
    </source>
</evidence>
<sequence>MLKKYLLVALICSAFCSAAQPLTFKFDFGPGKAAKGYQKVDTNTIFSRERGFGFLPGASLKGIDRKGKDALRGDFISGDGAFYFSVVLPQGNYEVTAILGDRQGSSSATIRVENRRLMAGQVNTANGQVMSVNFTAHIRTPLIQGTQDKVRLKPRELAYLHWDDQLTIEFNGKDAKVCGLEIRPASPAIPVVFLAGNSTVVDQAEEPYAAWGQMIPAFFQPGKIAVANYAESGETLKAFRAEKRLDKILSQMKKGDYLFIEFAHNDQKPGGNHLDPFTTYKEMLKYYISEARKKGGIPVLVTSMHRRNFDENNKIINTLGDYPEAVRQTGKEEGVPVIDLNAMSKVLYEAWGPEASLKAFVHYPANTFPGQTQKLEDNTHFTPYGAYELARCVAEGIKSTVPDLAEYLKKDLPSFNPSAPDPYPAWYWPLSARISALKPDGN</sequence>
<evidence type="ECO:0000259" key="4">
    <source>
        <dbReference type="Pfam" id="PF13472"/>
    </source>
</evidence>
<dbReference type="PANTHER" id="PTHR43695">
    <property type="entry name" value="PUTATIVE (AFU_ORTHOLOGUE AFUA_2G17250)-RELATED"/>
    <property type="match status" value="1"/>
</dbReference>
<dbReference type="GO" id="GO:0016788">
    <property type="term" value="F:hydrolase activity, acting on ester bonds"/>
    <property type="evidence" value="ECO:0007669"/>
    <property type="project" value="UniProtKB-ARBA"/>
</dbReference>
<evidence type="ECO:0000256" key="2">
    <source>
        <dbReference type="ARBA" id="ARBA00022801"/>
    </source>
</evidence>
<keyword evidence="3" id="KW-0732">Signal</keyword>
<protein>
    <submittedName>
        <fullName evidence="6">Rhamnogalacturonan acetylesterase</fullName>
    </submittedName>
</protein>
<dbReference type="SUPFAM" id="SSF49785">
    <property type="entry name" value="Galactose-binding domain-like"/>
    <property type="match status" value="1"/>
</dbReference>
<dbReference type="PANTHER" id="PTHR43695:SF1">
    <property type="entry name" value="RHAMNOGALACTURONAN ACETYLESTERASE"/>
    <property type="match status" value="1"/>
</dbReference>
<dbReference type="CDD" id="cd01821">
    <property type="entry name" value="Rhamnogalacturan_acetylesterase_like"/>
    <property type="match status" value="1"/>
</dbReference>
<keyword evidence="2" id="KW-0378">Hydrolase</keyword>